<dbReference type="AlphaFoldDB" id="A0A380NXM7"/>
<reference evidence="1 2" key="1">
    <citation type="submission" date="2018-06" db="EMBL/GenBank/DDBJ databases">
        <authorList>
            <consortium name="Pathogen Informatics"/>
            <person name="Doyle S."/>
        </authorList>
    </citation>
    <scope>NUCLEOTIDE SEQUENCE [LARGE SCALE GENOMIC DNA]</scope>
    <source>
        <strain evidence="1 2">NCTC13645</strain>
    </source>
</reference>
<dbReference type="Proteomes" id="UP000254621">
    <property type="component" value="Unassembled WGS sequence"/>
</dbReference>
<gene>
    <name evidence="1" type="ORF">NCTC13645_00310</name>
</gene>
<evidence type="ECO:0000313" key="2">
    <source>
        <dbReference type="Proteomes" id="UP000254621"/>
    </source>
</evidence>
<evidence type="ECO:0000313" key="1">
    <source>
        <dbReference type="EMBL" id="SUP52425.1"/>
    </source>
</evidence>
<protein>
    <submittedName>
        <fullName evidence="1">Uncharacterized protein</fullName>
    </submittedName>
</protein>
<organism evidence="1 2">
    <name type="scientific">Weissella viridescens</name>
    <name type="common">Lactobacillus viridescens</name>
    <dbReference type="NCBI Taxonomy" id="1629"/>
    <lineage>
        <taxon>Bacteria</taxon>
        <taxon>Bacillati</taxon>
        <taxon>Bacillota</taxon>
        <taxon>Bacilli</taxon>
        <taxon>Lactobacillales</taxon>
        <taxon>Lactobacillaceae</taxon>
        <taxon>Weissella</taxon>
    </lineage>
</organism>
<proteinExistence type="predicted"/>
<sequence length="61" mass="6519">MATSKKKSILGDGGGLGALFADQGLDTSVSNEDAVRELSVTSIVANPFQPRHILMLKLYRT</sequence>
<name>A0A380NXM7_WEIVI</name>
<accession>A0A380NXM7</accession>
<dbReference type="EMBL" id="UHIV01000001">
    <property type="protein sequence ID" value="SUP52425.1"/>
    <property type="molecule type" value="Genomic_DNA"/>
</dbReference>